<comment type="caution">
    <text evidence="1">The sequence shown here is derived from an EMBL/GenBank/DDBJ whole genome shotgun (WGS) entry which is preliminary data.</text>
</comment>
<gene>
    <name evidence="1" type="ORF">B7P43_G12385</name>
</gene>
<organism evidence="1 2">
    <name type="scientific">Cryptotermes secundus</name>
    <dbReference type="NCBI Taxonomy" id="105785"/>
    <lineage>
        <taxon>Eukaryota</taxon>
        <taxon>Metazoa</taxon>
        <taxon>Ecdysozoa</taxon>
        <taxon>Arthropoda</taxon>
        <taxon>Hexapoda</taxon>
        <taxon>Insecta</taxon>
        <taxon>Pterygota</taxon>
        <taxon>Neoptera</taxon>
        <taxon>Polyneoptera</taxon>
        <taxon>Dictyoptera</taxon>
        <taxon>Blattodea</taxon>
        <taxon>Blattoidea</taxon>
        <taxon>Termitoidae</taxon>
        <taxon>Kalotermitidae</taxon>
        <taxon>Cryptotermitinae</taxon>
        <taxon>Cryptotermes</taxon>
    </lineage>
</organism>
<accession>A0A2J7RBL9</accession>
<keyword evidence="2" id="KW-1185">Reference proteome</keyword>
<evidence type="ECO:0000313" key="1">
    <source>
        <dbReference type="EMBL" id="PNF38222.1"/>
    </source>
</evidence>
<dbReference type="AlphaFoldDB" id="A0A2J7RBL9"/>
<dbReference type="OrthoDB" id="6769926at2759"/>
<dbReference type="Proteomes" id="UP000235965">
    <property type="component" value="Unassembled WGS sequence"/>
</dbReference>
<evidence type="ECO:0000313" key="2">
    <source>
        <dbReference type="Proteomes" id="UP000235965"/>
    </source>
</evidence>
<name>A0A2J7RBL9_9NEOP</name>
<dbReference type="EMBL" id="NEVH01005894">
    <property type="protein sequence ID" value="PNF38222.1"/>
    <property type="molecule type" value="Genomic_DNA"/>
</dbReference>
<proteinExistence type="predicted"/>
<sequence length="127" mass="14770">MVEEYLRKAVGSYHRDWDARPPIVLIVCRASTGLTPANVELGREFRLPCYLMFETPLDSKRPTINQAPDLVDHVHDIQNYASHHLKLTSDRKNDEVYRIHRNTSTKMMVVHLDRLTSYQGTARVKRP</sequence>
<protein>
    <submittedName>
        <fullName evidence="1">Uncharacterized protein</fullName>
    </submittedName>
</protein>
<reference evidence="1 2" key="1">
    <citation type="submission" date="2017-12" db="EMBL/GenBank/DDBJ databases">
        <title>Hemimetabolous genomes reveal molecular basis of termite eusociality.</title>
        <authorList>
            <person name="Harrison M.C."/>
            <person name="Jongepier E."/>
            <person name="Robertson H.M."/>
            <person name="Arning N."/>
            <person name="Bitard-Feildel T."/>
            <person name="Chao H."/>
            <person name="Childers C.P."/>
            <person name="Dinh H."/>
            <person name="Doddapaneni H."/>
            <person name="Dugan S."/>
            <person name="Gowin J."/>
            <person name="Greiner C."/>
            <person name="Han Y."/>
            <person name="Hu H."/>
            <person name="Hughes D.S.T."/>
            <person name="Huylmans A.-K."/>
            <person name="Kemena C."/>
            <person name="Kremer L.P.M."/>
            <person name="Lee S.L."/>
            <person name="Lopez-Ezquerra A."/>
            <person name="Mallet L."/>
            <person name="Monroy-Kuhn J.M."/>
            <person name="Moser A."/>
            <person name="Murali S.C."/>
            <person name="Muzny D.M."/>
            <person name="Otani S."/>
            <person name="Piulachs M.-D."/>
            <person name="Poelchau M."/>
            <person name="Qu J."/>
            <person name="Schaub F."/>
            <person name="Wada-Katsumata A."/>
            <person name="Worley K.C."/>
            <person name="Xie Q."/>
            <person name="Ylla G."/>
            <person name="Poulsen M."/>
            <person name="Gibbs R.A."/>
            <person name="Schal C."/>
            <person name="Richards S."/>
            <person name="Belles X."/>
            <person name="Korb J."/>
            <person name="Bornberg-Bauer E."/>
        </authorList>
    </citation>
    <scope>NUCLEOTIDE SEQUENCE [LARGE SCALE GENOMIC DNA]</scope>
    <source>
        <tissue evidence="1">Whole body</tissue>
    </source>
</reference>
<dbReference type="InParanoid" id="A0A2J7RBL9"/>